<comment type="caution">
    <text evidence="1">The sequence shown here is derived from an EMBL/GenBank/DDBJ whole genome shotgun (WGS) entry which is preliminary data.</text>
</comment>
<gene>
    <name evidence="1" type="ORF">AGLY_013658</name>
</gene>
<protein>
    <submittedName>
        <fullName evidence="1">Uncharacterized protein</fullName>
    </submittedName>
</protein>
<keyword evidence="2" id="KW-1185">Reference proteome</keyword>
<evidence type="ECO:0000313" key="1">
    <source>
        <dbReference type="EMBL" id="KAE9527010.1"/>
    </source>
</evidence>
<accession>A0A6G0T7A3</accession>
<name>A0A6G0T7A3_APHGL</name>
<organism evidence="1 2">
    <name type="scientific">Aphis glycines</name>
    <name type="common">Soybean aphid</name>
    <dbReference type="NCBI Taxonomy" id="307491"/>
    <lineage>
        <taxon>Eukaryota</taxon>
        <taxon>Metazoa</taxon>
        <taxon>Ecdysozoa</taxon>
        <taxon>Arthropoda</taxon>
        <taxon>Hexapoda</taxon>
        <taxon>Insecta</taxon>
        <taxon>Pterygota</taxon>
        <taxon>Neoptera</taxon>
        <taxon>Paraneoptera</taxon>
        <taxon>Hemiptera</taxon>
        <taxon>Sternorrhyncha</taxon>
        <taxon>Aphidomorpha</taxon>
        <taxon>Aphidoidea</taxon>
        <taxon>Aphididae</taxon>
        <taxon>Aphidini</taxon>
        <taxon>Aphis</taxon>
        <taxon>Aphis</taxon>
    </lineage>
</organism>
<dbReference type="Proteomes" id="UP000475862">
    <property type="component" value="Unassembled WGS sequence"/>
</dbReference>
<reference evidence="1 2" key="1">
    <citation type="submission" date="2019-08" db="EMBL/GenBank/DDBJ databases">
        <title>The genome of the soybean aphid Biotype 1, its phylome, world population structure and adaptation to the North American continent.</title>
        <authorList>
            <person name="Giordano R."/>
            <person name="Donthu R.K."/>
            <person name="Hernandez A.G."/>
            <person name="Wright C.L."/>
            <person name="Zimin A.V."/>
        </authorList>
    </citation>
    <scope>NUCLEOTIDE SEQUENCE [LARGE SCALE GENOMIC DNA]</scope>
    <source>
        <tissue evidence="1">Whole aphids</tissue>
    </source>
</reference>
<sequence>MLLQACAKGLYCCETVSISAITLSVSSTFLLISAASCLSLSNVVITESLSNILPLASFNACNNDFSNCLKLTVKLTNITLEHMSGENSTVGSRVDKNMTNFGDKSISWSPSVIKTRPPVRRSSRNGFPKRNADSRFFLKESSKKLVFVILASAYSFRINSVACPEGSIINGEVFHLDLTNIQSTLYQIYTEYQLNINADTR</sequence>
<evidence type="ECO:0000313" key="2">
    <source>
        <dbReference type="Proteomes" id="UP000475862"/>
    </source>
</evidence>
<proteinExistence type="predicted"/>
<dbReference type="EMBL" id="VYZN01000054">
    <property type="protein sequence ID" value="KAE9527010.1"/>
    <property type="molecule type" value="Genomic_DNA"/>
</dbReference>
<dbReference type="AlphaFoldDB" id="A0A6G0T7A3"/>